<dbReference type="SMART" id="SM00857">
    <property type="entry name" value="Resolvase"/>
    <property type="match status" value="1"/>
</dbReference>
<dbReference type="GO" id="GO:0003677">
    <property type="term" value="F:DNA binding"/>
    <property type="evidence" value="ECO:0007669"/>
    <property type="project" value="UniProtKB-KW"/>
</dbReference>
<gene>
    <name evidence="8" type="ORF">CWO07_08400</name>
</gene>
<reference evidence="8 9" key="1">
    <citation type="submission" date="2017-11" db="EMBL/GenBank/DDBJ databases">
        <title>Population delineation of vibrios coincides with oyster pathogenicity.</title>
        <authorList>
            <person name="Bruto M."/>
            <person name="Labreuche Y."/>
            <person name="James A."/>
            <person name="Piel D."/>
            <person name="Chenivesse S."/>
            <person name="Petton B."/>
            <person name="Polz M.F."/>
            <person name="Le Roux F."/>
        </authorList>
    </citation>
    <scope>NUCLEOTIDE SEQUENCE [LARGE SCALE GENOMIC DNA]</scope>
    <source>
        <strain evidence="8 9">FF_144</strain>
    </source>
</reference>
<accession>A0A2T5EXM3</accession>
<dbReference type="PANTHER" id="PTHR30461">
    <property type="entry name" value="DNA-INVERTASE FROM LAMBDOID PROPHAGE"/>
    <property type="match status" value="1"/>
</dbReference>
<organism evidence="8 9">
    <name type="scientific">Vibrio splendidus</name>
    <dbReference type="NCBI Taxonomy" id="29497"/>
    <lineage>
        <taxon>Bacteria</taxon>
        <taxon>Pseudomonadati</taxon>
        <taxon>Pseudomonadota</taxon>
        <taxon>Gammaproteobacteria</taxon>
        <taxon>Vibrionales</taxon>
        <taxon>Vibrionaceae</taxon>
        <taxon>Vibrio</taxon>
    </lineage>
</organism>
<dbReference type="RefSeq" id="WP_108187555.1">
    <property type="nucleotide sequence ID" value="NZ_PIFK01000013.1"/>
</dbReference>
<dbReference type="InterPro" id="IPR050639">
    <property type="entry name" value="SSR_resolvase"/>
</dbReference>
<dbReference type="InterPro" id="IPR006120">
    <property type="entry name" value="Resolvase_HTH_dom"/>
</dbReference>
<dbReference type="InterPro" id="IPR006118">
    <property type="entry name" value="Recombinase_CS"/>
</dbReference>
<dbReference type="PANTHER" id="PTHR30461:SF2">
    <property type="entry name" value="SERINE RECOMBINASE PINE-RELATED"/>
    <property type="match status" value="1"/>
</dbReference>
<comment type="similarity">
    <text evidence="1">Belongs to the site-specific recombinase resolvase family.</text>
</comment>
<dbReference type="Pfam" id="PF02796">
    <property type="entry name" value="HTH_7"/>
    <property type="match status" value="1"/>
</dbReference>
<evidence type="ECO:0000256" key="2">
    <source>
        <dbReference type="ARBA" id="ARBA00022908"/>
    </source>
</evidence>
<proteinExistence type="inferred from homology"/>
<dbReference type="Gene3D" id="3.40.50.1390">
    <property type="entry name" value="Resolvase, N-terminal catalytic domain"/>
    <property type="match status" value="1"/>
</dbReference>
<evidence type="ECO:0000256" key="6">
    <source>
        <dbReference type="PIRSR" id="PIRSR606118-50"/>
    </source>
</evidence>
<dbReference type="Gene3D" id="1.10.10.60">
    <property type="entry name" value="Homeodomain-like"/>
    <property type="match status" value="1"/>
</dbReference>
<dbReference type="Pfam" id="PF00239">
    <property type="entry name" value="Resolvase"/>
    <property type="match status" value="1"/>
</dbReference>
<dbReference type="InterPro" id="IPR036162">
    <property type="entry name" value="Resolvase-like_N_sf"/>
</dbReference>
<feature type="domain" description="Resolvase/invertase-type recombinase catalytic" evidence="7">
    <location>
        <begin position="1"/>
        <end position="134"/>
    </location>
</feature>
<dbReference type="SUPFAM" id="SSF53041">
    <property type="entry name" value="Resolvase-like"/>
    <property type="match status" value="1"/>
</dbReference>
<sequence>MIIGYTRVSTTDQNCDYQMDELTKVGCEKIFVEKASAKTKDRPELNRLLDTLRQGDIIVVCKLDRLGRSLKDLITLLDIFKTIGVQFKSLSENIDTTTSTGKLVFNIIGAIAEFERDIIIERTNAGLEAARARGRKGGRKQKLTDKQIKLAKSMLQDPSVQKSDVAKHFNISRPTLNRYLDAAPDVEQESLFK</sequence>
<dbReference type="AlphaFoldDB" id="A0A2T5EXM3"/>
<evidence type="ECO:0000256" key="1">
    <source>
        <dbReference type="ARBA" id="ARBA00009913"/>
    </source>
</evidence>
<evidence type="ECO:0000313" key="9">
    <source>
        <dbReference type="Proteomes" id="UP000244197"/>
    </source>
</evidence>
<keyword evidence="4" id="KW-0238">DNA-binding</keyword>
<keyword evidence="5" id="KW-0233">DNA recombination</keyword>
<evidence type="ECO:0000313" key="8">
    <source>
        <dbReference type="EMBL" id="PTP37041.1"/>
    </source>
</evidence>
<dbReference type="PROSITE" id="PS00398">
    <property type="entry name" value="RECOMBINASES_2"/>
    <property type="match status" value="1"/>
</dbReference>
<evidence type="ECO:0000259" key="7">
    <source>
        <dbReference type="PROSITE" id="PS51736"/>
    </source>
</evidence>
<dbReference type="PROSITE" id="PS51736">
    <property type="entry name" value="RECOMBINASES_3"/>
    <property type="match status" value="1"/>
</dbReference>
<dbReference type="GO" id="GO:0015074">
    <property type="term" value="P:DNA integration"/>
    <property type="evidence" value="ECO:0007669"/>
    <property type="project" value="UniProtKB-KW"/>
</dbReference>
<dbReference type="InterPro" id="IPR009057">
    <property type="entry name" value="Homeodomain-like_sf"/>
</dbReference>
<feature type="active site" description="O-(5'-phospho-DNA)-serine intermediate" evidence="6">
    <location>
        <position position="9"/>
    </location>
</feature>
<evidence type="ECO:0000256" key="5">
    <source>
        <dbReference type="ARBA" id="ARBA00023172"/>
    </source>
</evidence>
<dbReference type="CDD" id="cd03768">
    <property type="entry name" value="SR_ResInv"/>
    <property type="match status" value="1"/>
</dbReference>
<evidence type="ECO:0000256" key="3">
    <source>
        <dbReference type="ARBA" id="ARBA00023100"/>
    </source>
</evidence>
<protein>
    <submittedName>
        <fullName evidence="8">DNA invertase</fullName>
    </submittedName>
</protein>
<dbReference type="FunFam" id="3.40.50.1390:FF:000001">
    <property type="entry name" value="DNA recombinase"/>
    <property type="match status" value="1"/>
</dbReference>
<dbReference type="CDD" id="cd00569">
    <property type="entry name" value="HTH_Hin_like"/>
    <property type="match status" value="1"/>
</dbReference>
<evidence type="ECO:0000256" key="4">
    <source>
        <dbReference type="ARBA" id="ARBA00023125"/>
    </source>
</evidence>
<dbReference type="Proteomes" id="UP000244197">
    <property type="component" value="Unassembled WGS sequence"/>
</dbReference>
<name>A0A2T5EXM3_VIBSP</name>
<dbReference type="SUPFAM" id="SSF46689">
    <property type="entry name" value="Homeodomain-like"/>
    <property type="match status" value="1"/>
</dbReference>
<dbReference type="EMBL" id="PIFK01000013">
    <property type="protein sequence ID" value="PTP37041.1"/>
    <property type="molecule type" value="Genomic_DNA"/>
</dbReference>
<keyword evidence="2" id="KW-0229">DNA integration</keyword>
<dbReference type="InterPro" id="IPR006119">
    <property type="entry name" value="Resolv_N"/>
</dbReference>
<keyword evidence="3" id="KW-0230">DNA invertase</keyword>
<dbReference type="GO" id="GO:0000150">
    <property type="term" value="F:DNA strand exchange activity"/>
    <property type="evidence" value="ECO:0007669"/>
    <property type="project" value="UniProtKB-KW"/>
</dbReference>
<comment type="caution">
    <text evidence="8">The sequence shown here is derived from an EMBL/GenBank/DDBJ whole genome shotgun (WGS) entry which is preliminary data.</text>
</comment>